<keyword evidence="11" id="KW-0137">Centromere</keyword>
<keyword evidence="7" id="KW-0995">Kinetochore</keyword>
<comment type="subcellular location">
    <subcellularLocation>
        <location evidence="2">Chromosome</location>
        <location evidence="2">Centromere</location>
        <location evidence="2">Kinetochore</location>
    </subcellularLocation>
    <subcellularLocation>
        <location evidence="1">Nucleus</location>
    </subcellularLocation>
</comment>
<protein>
    <submittedName>
        <fullName evidence="14">UF2 component of NDC80 kinetochore complex</fullName>
    </submittedName>
</protein>
<proteinExistence type="inferred from homology"/>
<dbReference type="Proteomes" id="UP000018468">
    <property type="component" value="Linkage group LG5"/>
</dbReference>
<dbReference type="GO" id="GO:0051301">
    <property type="term" value="P:cell division"/>
    <property type="evidence" value="ECO:0007669"/>
    <property type="project" value="UniProtKB-KW"/>
</dbReference>
<keyword evidence="15" id="KW-1185">Reference proteome</keyword>
<dbReference type="GO" id="GO:0005634">
    <property type="term" value="C:nucleus"/>
    <property type="evidence" value="ECO:0007669"/>
    <property type="project" value="UniProtKB-SubCell"/>
</dbReference>
<evidence type="ECO:0000256" key="7">
    <source>
        <dbReference type="ARBA" id="ARBA00022838"/>
    </source>
</evidence>
<dbReference type="PANTHER" id="PTHR21650">
    <property type="entry name" value="MEMBRALIN/KINETOCHORE PROTEIN NUF2"/>
    <property type="match status" value="1"/>
</dbReference>
<reference evidence="15" key="1">
    <citation type="submission" date="2011-12" db="EMBL/GenBank/DDBJ databases">
        <title>The Draft Genome of Lepisosteus oculatus.</title>
        <authorList>
            <consortium name="The Broad Institute Genome Assembly &amp; Analysis Group"/>
            <consortium name="Computational R&amp;D Group"/>
            <consortium name="and Sequencing Platform"/>
            <person name="Di Palma F."/>
            <person name="Alfoldi J."/>
            <person name="Johnson J."/>
            <person name="Berlin A."/>
            <person name="Gnerre S."/>
            <person name="Jaffe D."/>
            <person name="MacCallum I."/>
            <person name="Young S."/>
            <person name="Walker B.J."/>
            <person name="Lander E.S."/>
            <person name="Lindblad-Toh K."/>
        </authorList>
    </citation>
    <scope>NUCLEOTIDE SEQUENCE [LARGE SCALE GENOMIC DNA]</scope>
</reference>
<dbReference type="EMBL" id="AHAT01015111">
    <property type="status" value="NOT_ANNOTATED_CDS"/>
    <property type="molecule type" value="Genomic_DNA"/>
</dbReference>
<keyword evidence="10" id="KW-0131">Cell cycle</keyword>
<dbReference type="GeneTree" id="ENSGT00390000004199"/>
<keyword evidence="8 12" id="KW-0175">Coiled coil</keyword>
<dbReference type="STRING" id="7918.ENSLOCP00000017270"/>
<organism evidence="14 15">
    <name type="scientific">Lepisosteus oculatus</name>
    <name type="common">Spotted gar</name>
    <dbReference type="NCBI Taxonomy" id="7918"/>
    <lineage>
        <taxon>Eukaryota</taxon>
        <taxon>Metazoa</taxon>
        <taxon>Chordata</taxon>
        <taxon>Craniata</taxon>
        <taxon>Vertebrata</taxon>
        <taxon>Euteleostomi</taxon>
        <taxon>Actinopterygii</taxon>
        <taxon>Neopterygii</taxon>
        <taxon>Holostei</taxon>
        <taxon>Semionotiformes</taxon>
        <taxon>Lepisosteidae</taxon>
        <taxon>Lepisosteus</taxon>
    </lineage>
</organism>
<reference evidence="14" key="2">
    <citation type="submission" date="2025-08" db="UniProtKB">
        <authorList>
            <consortium name="Ensembl"/>
        </authorList>
    </citation>
    <scope>IDENTIFICATION</scope>
</reference>
<dbReference type="Gene3D" id="1.10.418.60">
    <property type="entry name" value="Ncd80 complex, Nuf2 subunit"/>
    <property type="match status" value="1"/>
</dbReference>
<name>W5N9G1_LEPOC</name>
<dbReference type="Pfam" id="PF03800">
    <property type="entry name" value="Nuf2"/>
    <property type="match status" value="1"/>
</dbReference>
<evidence type="ECO:0000259" key="13">
    <source>
        <dbReference type="Pfam" id="PF03800"/>
    </source>
</evidence>
<feature type="coiled-coil region" evidence="12">
    <location>
        <begin position="218"/>
        <end position="339"/>
    </location>
</feature>
<feature type="coiled-coil region" evidence="12">
    <location>
        <begin position="372"/>
        <end position="456"/>
    </location>
</feature>
<sequence length="457" mass="53746">MDENTFPLYKVDSIVQFLRNNVLDENITKNDITPIPKPEIIQRLYMKILHQVFGFRPEFHGMTPVNENTEYSAILEGVTPIFSVYVCMCQFLPMCHIYDFQLNDIISPKVKRTICILSGIMNFLHFRNLCQGMLAETQQTYKSDVEKLQSLLQNINKAEKKVQELMTIPPEQQAQYEELAAALADLQSQSCHGAQEAEAFSSKITELKTDHAERTQKLNQMKVQVATLKEDIAKLRSQIVEPPEEIKKEKEKMKETVKNVRKSKEKTDVRFVELQIKNQTYNQYKAEIQSVHKLLQDLQSAMDEMYKQQEEIHILDISNEKAKKELKNLFNEESRMKRALHMKQEKIHKQRIKRQKKQEMKDQHVQTIFGEYNQVHQKREDMLNEIQEINSQTQQLKAKMDDLKANCKSETDKAQTMYDHLVTALDDLQTNIMDYIEEKRGEMEKMNAQFNRYLSKL</sequence>
<evidence type="ECO:0000256" key="2">
    <source>
        <dbReference type="ARBA" id="ARBA00004629"/>
    </source>
</evidence>
<evidence type="ECO:0000313" key="15">
    <source>
        <dbReference type="Proteomes" id="UP000018468"/>
    </source>
</evidence>
<dbReference type="eggNOG" id="KOG4438">
    <property type="taxonomic scope" value="Eukaryota"/>
</dbReference>
<dbReference type="Ensembl" id="ENSLOCT00000017301.1">
    <property type="protein sequence ID" value="ENSLOCP00000017270.1"/>
    <property type="gene ID" value="ENSLOCG00000014009.1"/>
</dbReference>
<evidence type="ECO:0000256" key="10">
    <source>
        <dbReference type="ARBA" id="ARBA00023306"/>
    </source>
</evidence>
<dbReference type="InterPro" id="IPR038275">
    <property type="entry name" value="Nuf2_N_sf"/>
</dbReference>
<keyword evidence="4" id="KW-0158">Chromosome</keyword>
<accession>W5N9G1</accession>
<keyword evidence="9" id="KW-0539">Nucleus</keyword>
<dbReference type="FunCoup" id="W5N9G1">
    <property type="interactions" value="828"/>
</dbReference>
<feature type="domain" description="Kinetochore protein Nuf2 N-terminal" evidence="13">
    <location>
        <begin position="4"/>
        <end position="141"/>
    </location>
</feature>
<evidence type="ECO:0000256" key="5">
    <source>
        <dbReference type="ARBA" id="ARBA00022618"/>
    </source>
</evidence>
<evidence type="ECO:0000256" key="1">
    <source>
        <dbReference type="ARBA" id="ARBA00004123"/>
    </source>
</evidence>
<dbReference type="HOGENOM" id="CLU_589957_0_0_1"/>
<evidence type="ECO:0000256" key="12">
    <source>
        <dbReference type="SAM" id="Coils"/>
    </source>
</evidence>
<evidence type="ECO:0000256" key="11">
    <source>
        <dbReference type="ARBA" id="ARBA00023328"/>
    </source>
</evidence>
<evidence type="ECO:0000313" key="14">
    <source>
        <dbReference type="Ensembl" id="ENSLOCP00000017270.1"/>
    </source>
</evidence>
<keyword evidence="5" id="KW-0132">Cell division</keyword>
<evidence type="ECO:0000256" key="4">
    <source>
        <dbReference type="ARBA" id="ARBA00022454"/>
    </source>
</evidence>
<dbReference type="InterPro" id="IPR005549">
    <property type="entry name" value="Kinetochore_Nuf2_N"/>
</dbReference>
<evidence type="ECO:0000256" key="8">
    <source>
        <dbReference type="ARBA" id="ARBA00023054"/>
    </source>
</evidence>
<dbReference type="GO" id="GO:0031262">
    <property type="term" value="C:Ndc80 complex"/>
    <property type="evidence" value="ECO:0007669"/>
    <property type="project" value="InterPro"/>
</dbReference>
<feature type="coiled-coil region" evidence="12">
    <location>
        <begin position="141"/>
        <end position="168"/>
    </location>
</feature>
<dbReference type="AlphaFoldDB" id="W5N9G1"/>
<dbReference type="InParanoid" id="W5N9G1"/>
<evidence type="ECO:0000256" key="6">
    <source>
        <dbReference type="ARBA" id="ARBA00022776"/>
    </source>
</evidence>
<evidence type="ECO:0000256" key="9">
    <source>
        <dbReference type="ARBA" id="ARBA00023242"/>
    </source>
</evidence>
<keyword evidence="6" id="KW-0498">Mitosis</keyword>
<comment type="similarity">
    <text evidence="3">Belongs to the NUF2 family.</text>
</comment>
<dbReference type="OMA" id="YLKMEAH"/>
<dbReference type="PANTHER" id="PTHR21650:SF2">
    <property type="entry name" value="KINETOCHORE PROTEIN NUF2"/>
    <property type="match status" value="1"/>
</dbReference>
<evidence type="ECO:0000256" key="3">
    <source>
        <dbReference type="ARBA" id="ARBA00005498"/>
    </source>
</evidence>
<reference evidence="14" key="3">
    <citation type="submission" date="2025-09" db="UniProtKB">
        <authorList>
            <consortium name="Ensembl"/>
        </authorList>
    </citation>
    <scope>IDENTIFICATION</scope>
</reference>
<dbReference type="Bgee" id="ENSLOCG00000014009">
    <property type="expression patterns" value="Expressed in ovary and 12 other cell types or tissues"/>
</dbReference>